<evidence type="ECO:0000313" key="1">
    <source>
        <dbReference type="EMBL" id="GHI78568.1"/>
    </source>
</evidence>
<protein>
    <recommendedName>
        <fullName evidence="3">Transposase</fullName>
    </recommendedName>
</protein>
<organism evidence="1 2">
    <name type="scientific">Streptomyces spororaveus</name>
    <dbReference type="NCBI Taxonomy" id="284039"/>
    <lineage>
        <taxon>Bacteria</taxon>
        <taxon>Bacillati</taxon>
        <taxon>Actinomycetota</taxon>
        <taxon>Actinomycetes</taxon>
        <taxon>Kitasatosporales</taxon>
        <taxon>Streptomycetaceae</taxon>
        <taxon>Streptomyces</taxon>
    </lineage>
</organism>
<dbReference type="EMBL" id="BNED01000005">
    <property type="protein sequence ID" value="GHI78568.1"/>
    <property type="molecule type" value="Genomic_DNA"/>
</dbReference>
<evidence type="ECO:0008006" key="3">
    <source>
        <dbReference type="Google" id="ProtNLM"/>
    </source>
</evidence>
<dbReference type="Proteomes" id="UP000608522">
    <property type="component" value="Unassembled WGS sequence"/>
</dbReference>
<reference evidence="2" key="1">
    <citation type="submission" date="2023-07" db="EMBL/GenBank/DDBJ databases">
        <title>Whole genome shotgun sequence of Streptomyces spororaveus NBRC 15456.</title>
        <authorList>
            <person name="Komaki H."/>
            <person name="Tamura T."/>
        </authorList>
    </citation>
    <scope>NUCLEOTIDE SEQUENCE [LARGE SCALE GENOMIC DNA]</scope>
    <source>
        <strain evidence="2">NBRC 15456</strain>
    </source>
</reference>
<proteinExistence type="predicted"/>
<comment type="caution">
    <text evidence="1">The sequence shown here is derived from an EMBL/GenBank/DDBJ whole genome shotgun (WGS) entry which is preliminary data.</text>
</comment>
<name>A0ABQ3TDV5_9ACTN</name>
<evidence type="ECO:0000313" key="2">
    <source>
        <dbReference type="Proteomes" id="UP000608522"/>
    </source>
</evidence>
<gene>
    <name evidence="1" type="ORF">Sspor_41290</name>
</gene>
<keyword evidence="2" id="KW-1185">Reference proteome</keyword>
<accession>A0ABQ3TDV5</accession>
<sequence length="134" mass="15535">MRRRHGVHRDHPLDIRITLDPAHEAAAQLPGSPCDEYDLPHELSASLEEVPRLHRSPSTRMVEGLRRTRTAAVYFLLRRWTRVRLSSLRCFFLAIRLRRFLITEPTTTLAHFSSLVRGVWAHTTYVGLAYPPEL</sequence>